<accession>A0A1I8ATR5</accession>
<protein>
    <submittedName>
        <fullName evidence="4">Uncharacterized protein</fullName>
    </submittedName>
</protein>
<name>A0A1I8ATR5_9BILA</name>
<proteinExistence type="predicted"/>
<sequence>MNYLFVSLYLLFPLTSPCLRQSPGGGSPGELTFVPIPTFFLDIPSRPKLRPKQSPTQNSSSSSSSTTTTTTTTSTTTTTTTTTTPTPNPSIFVSNNILEEDFPVRLPADKAIRGETRNCVDGKIYSYNKSTVSDWATVTSTRQFAFSVHCERACACVTTEDCYLAPNEEIALAFAPFCLGDSCAMYILTWQRAHTSLCPGTTRRSTQSAVENVQCG</sequence>
<evidence type="ECO:0000256" key="1">
    <source>
        <dbReference type="SAM" id="MobiDB-lite"/>
    </source>
</evidence>
<feature type="signal peptide" evidence="2">
    <location>
        <begin position="1"/>
        <end position="20"/>
    </location>
</feature>
<keyword evidence="3" id="KW-1185">Reference proteome</keyword>
<keyword evidence="2" id="KW-0732">Signal</keyword>
<evidence type="ECO:0000313" key="4">
    <source>
        <dbReference type="WBParaSite" id="L893_g8984.t1"/>
    </source>
</evidence>
<reference evidence="4" key="1">
    <citation type="submission" date="2016-11" db="UniProtKB">
        <authorList>
            <consortium name="WormBaseParasite"/>
        </authorList>
    </citation>
    <scope>IDENTIFICATION</scope>
</reference>
<feature type="compositionally biased region" description="Low complexity" evidence="1">
    <location>
        <begin position="53"/>
        <end position="85"/>
    </location>
</feature>
<dbReference type="Proteomes" id="UP000095287">
    <property type="component" value="Unplaced"/>
</dbReference>
<dbReference type="WBParaSite" id="L893_g8984.t1">
    <property type="protein sequence ID" value="L893_g8984.t1"/>
    <property type="gene ID" value="L893_g8984"/>
</dbReference>
<feature type="chain" id="PRO_5009315049" evidence="2">
    <location>
        <begin position="21"/>
        <end position="216"/>
    </location>
</feature>
<feature type="region of interest" description="Disordered" evidence="1">
    <location>
        <begin position="45"/>
        <end position="90"/>
    </location>
</feature>
<evidence type="ECO:0000313" key="3">
    <source>
        <dbReference type="Proteomes" id="UP000095287"/>
    </source>
</evidence>
<evidence type="ECO:0000256" key="2">
    <source>
        <dbReference type="SAM" id="SignalP"/>
    </source>
</evidence>
<organism evidence="3 4">
    <name type="scientific">Steinernema glaseri</name>
    <dbReference type="NCBI Taxonomy" id="37863"/>
    <lineage>
        <taxon>Eukaryota</taxon>
        <taxon>Metazoa</taxon>
        <taxon>Ecdysozoa</taxon>
        <taxon>Nematoda</taxon>
        <taxon>Chromadorea</taxon>
        <taxon>Rhabditida</taxon>
        <taxon>Tylenchina</taxon>
        <taxon>Panagrolaimomorpha</taxon>
        <taxon>Strongyloidoidea</taxon>
        <taxon>Steinernematidae</taxon>
        <taxon>Steinernema</taxon>
    </lineage>
</organism>
<dbReference type="AlphaFoldDB" id="A0A1I8ATR5"/>